<reference evidence="1 2" key="2">
    <citation type="submission" date="2018-11" db="EMBL/GenBank/DDBJ databases">
        <authorList>
            <consortium name="Pathogen Informatics"/>
        </authorList>
    </citation>
    <scope>NUCLEOTIDE SEQUENCE [LARGE SCALE GENOMIC DNA]</scope>
</reference>
<name>A0A0R3QGP7_9BILA</name>
<evidence type="ECO:0000313" key="2">
    <source>
        <dbReference type="Proteomes" id="UP000280834"/>
    </source>
</evidence>
<evidence type="ECO:0000313" key="1">
    <source>
        <dbReference type="EMBL" id="VDO17345.1"/>
    </source>
</evidence>
<protein>
    <submittedName>
        <fullName evidence="3">Ovule protein</fullName>
    </submittedName>
</protein>
<proteinExistence type="predicted"/>
<organism evidence="3">
    <name type="scientific">Brugia timori</name>
    <dbReference type="NCBI Taxonomy" id="42155"/>
    <lineage>
        <taxon>Eukaryota</taxon>
        <taxon>Metazoa</taxon>
        <taxon>Ecdysozoa</taxon>
        <taxon>Nematoda</taxon>
        <taxon>Chromadorea</taxon>
        <taxon>Rhabditida</taxon>
        <taxon>Spirurina</taxon>
        <taxon>Spiruromorpha</taxon>
        <taxon>Filarioidea</taxon>
        <taxon>Onchocercidae</taxon>
        <taxon>Brugia</taxon>
    </lineage>
</organism>
<dbReference type="AlphaFoldDB" id="A0A0R3QGP7"/>
<gene>
    <name evidence="1" type="ORF">BTMF_LOCUS4833</name>
</gene>
<accession>A0A0R3QGP7</accession>
<reference evidence="3" key="1">
    <citation type="submission" date="2017-02" db="UniProtKB">
        <authorList>
            <consortium name="WormBaseParasite"/>
        </authorList>
    </citation>
    <scope>IDENTIFICATION</scope>
</reference>
<sequence>LLIFFAKICFLSQPINNSVTLPLAVELSISISKNQSVSAVRRRNSFSANNAPANFVGL</sequence>
<dbReference type="WBParaSite" id="BTMF_0000555101-mRNA-1">
    <property type="protein sequence ID" value="BTMF_0000555101-mRNA-1"/>
    <property type="gene ID" value="BTMF_0000555101"/>
</dbReference>
<dbReference type="EMBL" id="UZAG01004940">
    <property type="protein sequence ID" value="VDO17345.1"/>
    <property type="molecule type" value="Genomic_DNA"/>
</dbReference>
<evidence type="ECO:0000313" key="3">
    <source>
        <dbReference type="WBParaSite" id="BTMF_0000555101-mRNA-1"/>
    </source>
</evidence>
<dbReference type="Proteomes" id="UP000280834">
    <property type="component" value="Unassembled WGS sequence"/>
</dbReference>
<keyword evidence="2" id="KW-1185">Reference proteome</keyword>